<dbReference type="EMBL" id="JBBPCC010000010">
    <property type="protein sequence ID" value="MEK8129569.1"/>
    <property type="molecule type" value="Genomic_DNA"/>
</dbReference>
<dbReference type="InterPro" id="IPR049492">
    <property type="entry name" value="BD-FAE-like_dom"/>
</dbReference>
<evidence type="ECO:0000259" key="2">
    <source>
        <dbReference type="Pfam" id="PF20434"/>
    </source>
</evidence>
<keyword evidence="1 3" id="KW-0378">Hydrolase</keyword>
<name>A0ABU9DLB8_9BACL</name>
<keyword evidence="4" id="KW-1185">Reference proteome</keyword>
<dbReference type="PANTHER" id="PTHR48081">
    <property type="entry name" value="AB HYDROLASE SUPERFAMILY PROTEIN C4A8.06C"/>
    <property type="match status" value="1"/>
</dbReference>
<evidence type="ECO:0000313" key="3">
    <source>
        <dbReference type="EMBL" id="MEK8129569.1"/>
    </source>
</evidence>
<feature type="domain" description="BD-FAE-like" evidence="2">
    <location>
        <begin position="33"/>
        <end position="221"/>
    </location>
</feature>
<dbReference type="Proteomes" id="UP001469365">
    <property type="component" value="Unassembled WGS sequence"/>
</dbReference>
<dbReference type="PANTHER" id="PTHR48081:SF6">
    <property type="entry name" value="PEPTIDASE S9 PROLYL OLIGOPEPTIDASE CATALYTIC DOMAIN-CONTAINING PROTEIN"/>
    <property type="match status" value="1"/>
</dbReference>
<proteinExistence type="predicted"/>
<sequence length="266" mass="29117">MSVIEVWPGELPHGQEHVQEERPILTPYLLEASQGERHAAVIVCPGGGYGMRAGHEGRPVAEWLNRIGLSAFVLDYRVAPSKHPAPLVDAQQAIRIVRANAAEWGLDPARIGILGFSAGGHLAASASVLFQPGDETSDDPLLRESSRPNLAVLCYPVISLLPEFGHQGSMRNLLGEEASEDQVRAMSQELQVSAETPPCFIWHTSDDPVVPVENALYFAASLRRHGVPFELHSYESGRHGIGLAEDHPYAQPWTAACERWLRLQGF</sequence>
<dbReference type="InterPro" id="IPR029058">
    <property type="entry name" value="AB_hydrolase_fold"/>
</dbReference>
<evidence type="ECO:0000256" key="1">
    <source>
        <dbReference type="ARBA" id="ARBA00022801"/>
    </source>
</evidence>
<dbReference type="SUPFAM" id="SSF53474">
    <property type="entry name" value="alpha/beta-Hydrolases"/>
    <property type="match status" value="1"/>
</dbReference>
<dbReference type="Pfam" id="PF20434">
    <property type="entry name" value="BD-FAE"/>
    <property type="match status" value="1"/>
</dbReference>
<dbReference type="RefSeq" id="WP_341416678.1">
    <property type="nucleotide sequence ID" value="NZ_JBBPCC010000010.1"/>
</dbReference>
<dbReference type="GO" id="GO:0016787">
    <property type="term" value="F:hydrolase activity"/>
    <property type="evidence" value="ECO:0007669"/>
    <property type="project" value="UniProtKB-KW"/>
</dbReference>
<evidence type="ECO:0000313" key="4">
    <source>
        <dbReference type="Proteomes" id="UP001469365"/>
    </source>
</evidence>
<comment type="caution">
    <text evidence="3">The sequence shown here is derived from an EMBL/GenBank/DDBJ whole genome shotgun (WGS) entry which is preliminary data.</text>
</comment>
<accession>A0ABU9DLB8</accession>
<protein>
    <submittedName>
        <fullName evidence="3">Alpha/beta hydrolase</fullName>
    </submittedName>
</protein>
<dbReference type="Gene3D" id="3.40.50.1820">
    <property type="entry name" value="alpha/beta hydrolase"/>
    <property type="match status" value="1"/>
</dbReference>
<reference evidence="3 4" key="1">
    <citation type="submission" date="2024-04" db="EMBL/GenBank/DDBJ databases">
        <title>draft genome sequnece of Paenibacillus filicis.</title>
        <authorList>
            <person name="Kim D.-U."/>
        </authorList>
    </citation>
    <scope>NUCLEOTIDE SEQUENCE [LARGE SCALE GENOMIC DNA]</scope>
    <source>
        <strain evidence="3 4">KACC14197</strain>
    </source>
</reference>
<dbReference type="InterPro" id="IPR050300">
    <property type="entry name" value="GDXG_lipolytic_enzyme"/>
</dbReference>
<organism evidence="3 4">
    <name type="scientific">Paenibacillus filicis</name>
    <dbReference type="NCBI Taxonomy" id="669464"/>
    <lineage>
        <taxon>Bacteria</taxon>
        <taxon>Bacillati</taxon>
        <taxon>Bacillota</taxon>
        <taxon>Bacilli</taxon>
        <taxon>Bacillales</taxon>
        <taxon>Paenibacillaceae</taxon>
        <taxon>Paenibacillus</taxon>
    </lineage>
</organism>
<gene>
    <name evidence="3" type="ORF">WMW72_16810</name>
</gene>